<dbReference type="EnsemblMetazoa" id="XM_001605226">
    <property type="protein sequence ID" value="XP_001605276"/>
    <property type="gene ID" value="LOC100121666"/>
</dbReference>
<feature type="region of interest" description="Disordered" evidence="1">
    <location>
        <begin position="376"/>
        <end position="522"/>
    </location>
</feature>
<keyword evidence="3" id="KW-1185">Reference proteome</keyword>
<feature type="compositionally biased region" description="Basic and acidic residues" evidence="1">
    <location>
        <begin position="469"/>
        <end position="522"/>
    </location>
</feature>
<feature type="compositionally biased region" description="Polar residues" evidence="1">
    <location>
        <begin position="263"/>
        <end position="273"/>
    </location>
</feature>
<feature type="compositionally biased region" description="Acidic residues" evidence="1">
    <location>
        <begin position="249"/>
        <end position="258"/>
    </location>
</feature>
<dbReference type="InterPro" id="IPR037393">
    <property type="entry name" value="Bud22/SRFB1"/>
</dbReference>
<feature type="region of interest" description="Disordered" evidence="1">
    <location>
        <begin position="133"/>
        <end position="314"/>
    </location>
</feature>
<feature type="compositionally biased region" description="Basic and acidic residues" evidence="1">
    <location>
        <begin position="290"/>
        <end position="304"/>
    </location>
</feature>
<accession>A0A7M7G6Q1</accession>
<feature type="compositionally biased region" description="Basic and acidic residues" evidence="1">
    <location>
        <begin position="328"/>
        <end position="338"/>
    </location>
</feature>
<dbReference type="PANTHER" id="PTHR23325">
    <property type="entry name" value="SERUM RESPONSE FACTOR-BINDING"/>
    <property type="match status" value="1"/>
</dbReference>
<dbReference type="GeneID" id="100121666"/>
<proteinExistence type="predicted"/>
<feature type="region of interest" description="Disordered" evidence="1">
    <location>
        <begin position="328"/>
        <end position="350"/>
    </location>
</feature>
<reference evidence="2" key="1">
    <citation type="submission" date="2021-01" db="UniProtKB">
        <authorList>
            <consortium name="EnsemblMetazoa"/>
        </authorList>
    </citation>
    <scope>IDENTIFICATION</scope>
</reference>
<dbReference type="AlphaFoldDB" id="A0A7M7G6Q1"/>
<organism evidence="2 3">
    <name type="scientific">Nasonia vitripennis</name>
    <name type="common">Parasitic wasp</name>
    <dbReference type="NCBI Taxonomy" id="7425"/>
    <lineage>
        <taxon>Eukaryota</taxon>
        <taxon>Metazoa</taxon>
        <taxon>Ecdysozoa</taxon>
        <taxon>Arthropoda</taxon>
        <taxon>Hexapoda</taxon>
        <taxon>Insecta</taxon>
        <taxon>Pterygota</taxon>
        <taxon>Neoptera</taxon>
        <taxon>Endopterygota</taxon>
        <taxon>Hymenoptera</taxon>
        <taxon>Apocrita</taxon>
        <taxon>Proctotrupomorpha</taxon>
        <taxon>Chalcidoidea</taxon>
        <taxon>Pteromalidae</taxon>
        <taxon>Pteromalinae</taxon>
        <taxon>Nasonia</taxon>
    </lineage>
</organism>
<dbReference type="InParanoid" id="A0A7M7G6Q1"/>
<evidence type="ECO:0008006" key="4">
    <source>
        <dbReference type="Google" id="ProtNLM"/>
    </source>
</evidence>
<feature type="compositionally biased region" description="Basic and acidic residues" evidence="1">
    <location>
        <begin position="133"/>
        <end position="154"/>
    </location>
</feature>
<dbReference type="GO" id="GO:0030490">
    <property type="term" value="P:maturation of SSU-rRNA"/>
    <property type="evidence" value="ECO:0007669"/>
    <property type="project" value="TreeGrafter"/>
</dbReference>
<evidence type="ECO:0000313" key="2">
    <source>
        <dbReference type="EnsemblMetazoa" id="XP_001605276"/>
    </source>
</evidence>
<feature type="compositionally biased region" description="Basic and acidic residues" evidence="1">
    <location>
        <begin position="238"/>
        <end position="248"/>
    </location>
</feature>
<sequence length="551" mass="63416">MSKAQINNEIILLRGSVEQARVQLIAKLARDAFKLRKKKGTEQQKAKNVRKADKIAAEILAIKKVKKDEITKFILSNPLNLDEILKDQKAEPLTRIMARIANHKKFSQKIAEFKSKYPNYAEFLGPGRRKKAISEWKENKKSRKAQKEENDESSKNASDAEASENNDESSDNGSEANDDDEVSEGEEVTSDVVEEKESEDSVEEKVTTAKTAKIKKSKKIDKENVKSTNVVKGKKNKKLEVKDIVEQEKDSDDSEEEDVKSNIVESESVQNGTVKKEKPKNSLGKRKKANKEEKQSTDKDTKPDVKKKKSDTSKVISKQAIVKKFTDILKEEESKPEMQPEINSDSERSNLKIEKEVDSFFFSGDGGENYLSVVLPKNNSNEDEEEYGNDRFNKKHFSRQQNDKFFSKVNKFQNNGPNNYNSNRQDSRWEGQRDNERPYGRDKPGFNKFNGRSNDRFNDRPNNRFNGKPNDRFNDRPNNKFNDRPNNKFNDRPNNKFGNDRNDKPFKKHGKDSFESKSNEVLHPSWEAKKKQQDILKKGFQGKKIVFGDDL</sequence>
<name>A0A7M7G6Q1_NASVI</name>
<evidence type="ECO:0000313" key="3">
    <source>
        <dbReference type="Proteomes" id="UP000002358"/>
    </source>
</evidence>
<protein>
    <recommendedName>
        <fullName evidence="4">Serum response factor-binding protein 1</fullName>
    </recommendedName>
</protein>
<evidence type="ECO:0000256" key="1">
    <source>
        <dbReference type="SAM" id="MobiDB-lite"/>
    </source>
</evidence>
<feature type="compositionally biased region" description="Polar residues" evidence="1">
    <location>
        <begin position="407"/>
        <end position="424"/>
    </location>
</feature>
<dbReference type="PANTHER" id="PTHR23325:SF1">
    <property type="entry name" value="SERUM RESPONSE FACTOR-BINDING PROTEIN 1"/>
    <property type="match status" value="1"/>
</dbReference>
<dbReference type="Proteomes" id="UP000002358">
    <property type="component" value="Chromosome 2"/>
</dbReference>
<feature type="compositionally biased region" description="Basic and acidic residues" evidence="1">
    <location>
        <begin position="425"/>
        <end position="445"/>
    </location>
</feature>
<dbReference type="RefSeq" id="XP_001605276.2">
    <property type="nucleotide sequence ID" value="XM_001605226.6"/>
</dbReference>
<dbReference type="OrthoDB" id="3364872at2759"/>
<dbReference type="GO" id="GO:0005634">
    <property type="term" value="C:nucleus"/>
    <property type="evidence" value="ECO:0007669"/>
    <property type="project" value="TreeGrafter"/>
</dbReference>
<dbReference type="GO" id="GO:0030686">
    <property type="term" value="C:90S preribosome"/>
    <property type="evidence" value="ECO:0007669"/>
    <property type="project" value="TreeGrafter"/>
</dbReference>
<feature type="compositionally biased region" description="Acidic residues" evidence="1">
    <location>
        <begin position="161"/>
        <end position="202"/>
    </location>
</feature>
<feature type="compositionally biased region" description="Basic and acidic residues" evidence="1">
    <location>
        <begin position="453"/>
        <end position="462"/>
    </location>
</feature>
<dbReference type="KEGG" id="nvi:100121666"/>
<dbReference type="SMR" id="A0A7M7G6Q1"/>